<dbReference type="Gene3D" id="1.10.260.40">
    <property type="entry name" value="lambda repressor-like DNA-binding domains"/>
    <property type="match status" value="1"/>
</dbReference>
<dbReference type="InterPro" id="IPR001387">
    <property type="entry name" value="Cro/C1-type_HTH"/>
</dbReference>
<dbReference type="EMBL" id="JBHSIY010000010">
    <property type="protein sequence ID" value="MFC4867620.1"/>
    <property type="molecule type" value="Genomic_DNA"/>
</dbReference>
<feature type="region of interest" description="Disordered" evidence="1">
    <location>
        <begin position="85"/>
        <end position="114"/>
    </location>
</feature>
<reference evidence="3" key="1">
    <citation type="journal article" date="2019" name="Int. J. Syst. Evol. Microbiol.">
        <title>The Global Catalogue of Microorganisms (GCM) 10K type strain sequencing project: providing services to taxonomists for standard genome sequencing and annotation.</title>
        <authorList>
            <consortium name="The Broad Institute Genomics Platform"/>
            <consortium name="The Broad Institute Genome Sequencing Center for Infectious Disease"/>
            <person name="Wu L."/>
            <person name="Ma J."/>
        </authorList>
    </citation>
    <scope>NUCLEOTIDE SEQUENCE [LARGE SCALE GENOMIC DNA]</scope>
    <source>
        <strain evidence="3">CGMCC 4.7304</strain>
    </source>
</reference>
<dbReference type="RefSeq" id="WP_344142123.1">
    <property type="nucleotide sequence ID" value="NZ_BAAAQI010000004.1"/>
</dbReference>
<dbReference type="InterPro" id="IPR010982">
    <property type="entry name" value="Lambda_DNA-bd_dom_sf"/>
</dbReference>
<comment type="caution">
    <text evidence="2">The sequence shown here is derived from an EMBL/GenBank/DDBJ whole genome shotgun (WGS) entry which is preliminary data.</text>
</comment>
<feature type="compositionally biased region" description="Basic residues" evidence="1">
    <location>
        <begin position="94"/>
        <end position="104"/>
    </location>
</feature>
<evidence type="ECO:0000313" key="2">
    <source>
        <dbReference type="EMBL" id="MFC4867620.1"/>
    </source>
</evidence>
<organism evidence="2 3">
    <name type="scientific">Streptomonospora arabica</name>
    <dbReference type="NCBI Taxonomy" id="412417"/>
    <lineage>
        <taxon>Bacteria</taxon>
        <taxon>Bacillati</taxon>
        <taxon>Actinomycetota</taxon>
        <taxon>Actinomycetes</taxon>
        <taxon>Streptosporangiales</taxon>
        <taxon>Nocardiopsidaceae</taxon>
        <taxon>Streptomonospora</taxon>
    </lineage>
</organism>
<gene>
    <name evidence="2" type="ORF">ACFPCZ_13360</name>
</gene>
<dbReference type="CDD" id="cd00093">
    <property type="entry name" value="HTH_XRE"/>
    <property type="match status" value="1"/>
</dbReference>
<dbReference type="SUPFAM" id="SSF47413">
    <property type="entry name" value="lambda repressor-like DNA-binding domains"/>
    <property type="match status" value="1"/>
</dbReference>
<accession>A0ABV9SMB3</accession>
<evidence type="ECO:0000313" key="3">
    <source>
        <dbReference type="Proteomes" id="UP001595858"/>
    </source>
</evidence>
<name>A0ABV9SMB3_9ACTN</name>
<proteinExistence type="predicted"/>
<sequence length="308" mass="34923">MTPPREPGPPRDRVPVSEEHLRLGRLLREARQAAGATTRDVALYSSGHISNVENGHVMPSTELVYYYVTEFGCDEGLARRALEQARRVTEERRRSQRFNQRSRSRSSVPFSVTPDAASDAIRQGYHVRESEAHYHIDGRGVITEIDVIRRVFPLHPGVSLVSAAYNYHRDTGTGVLSIEPGLGCTVAAVRETGFGYLSAVLRLDRVLDPADGELFSFGYRVRVRSSVPTRPMLRYRARPGGKRYALRVFFAPTVVPQAVWWFCERDVFETEGTAPLKSDRMFPNNPSGFYFKDFSGVDEWHSGMLWQW</sequence>
<keyword evidence="3" id="KW-1185">Reference proteome</keyword>
<dbReference type="Proteomes" id="UP001595858">
    <property type="component" value="Unassembled WGS sequence"/>
</dbReference>
<evidence type="ECO:0000256" key="1">
    <source>
        <dbReference type="SAM" id="MobiDB-lite"/>
    </source>
</evidence>
<protein>
    <submittedName>
        <fullName evidence="2">Helix-turn-helix domain-containing protein</fullName>
    </submittedName>
</protein>